<dbReference type="Proteomes" id="UP000189229">
    <property type="component" value="Unassembled WGS sequence"/>
</dbReference>
<comment type="caution">
    <text evidence="1">The sequence shown here is derived from an EMBL/GenBank/DDBJ whole genome shotgun (WGS) entry which is preliminary data.</text>
</comment>
<dbReference type="EMBL" id="MVBM01000006">
    <property type="protein sequence ID" value="OOK70308.1"/>
    <property type="molecule type" value="Genomic_DNA"/>
</dbReference>
<protein>
    <submittedName>
        <fullName evidence="1">Uncharacterized protein</fullName>
    </submittedName>
</protein>
<evidence type="ECO:0000313" key="2">
    <source>
        <dbReference type="Proteomes" id="UP000189229"/>
    </source>
</evidence>
<dbReference type="AlphaFoldDB" id="A0A1V3WUA4"/>
<organism evidence="1 2">
    <name type="scientific">Mycobacterium kansasii</name>
    <dbReference type="NCBI Taxonomy" id="1768"/>
    <lineage>
        <taxon>Bacteria</taxon>
        <taxon>Bacillati</taxon>
        <taxon>Actinomycetota</taxon>
        <taxon>Actinomycetes</taxon>
        <taxon>Mycobacteriales</taxon>
        <taxon>Mycobacteriaceae</taxon>
        <taxon>Mycobacterium</taxon>
    </lineage>
</organism>
<evidence type="ECO:0000313" key="1">
    <source>
        <dbReference type="EMBL" id="OOK70308.1"/>
    </source>
</evidence>
<proteinExistence type="predicted"/>
<gene>
    <name evidence="1" type="ORF">BZL30_6476</name>
</gene>
<accession>A0A1V3WUA4</accession>
<sequence length="42" mass="4902">MLLIAYLAAVALQPAILDVLPSWLSWFGRPGRWRPSRSWCRF</sequence>
<name>A0A1V3WUA4_MYCKA</name>
<reference evidence="1 2" key="1">
    <citation type="submission" date="2017-02" db="EMBL/GenBank/DDBJ databases">
        <title>Complete genome sequences of Mycobacterium kansasii strains isolated from rhesus macaques.</title>
        <authorList>
            <person name="Panda A."/>
            <person name="Nagaraj S."/>
            <person name="Zhao X."/>
            <person name="Tettelin H."/>
            <person name="Detolla L.J."/>
        </authorList>
    </citation>
    <scope>NUCLEOTIDE SEQUENCE [LARGE SCALE GENOMIC DNA]</scope>
    <source>
        <strain evidence="1 2">11-3813</strain>
    </source>
</reference>